<dbReference type="Pfam" id="PF03351">
    <property type="entry name" value="DOMON"/>
    <property type="match status" value="1"/>
</dbReference>
<reference evidence="7 8" key="1">
    <citation type="submission" date="2024-10" db="EMBL/GenBank/DDBJ databases">
        <title>Updated reference genomes for cyclostephanoid diatoms.</title>
        <authorList>
            <person name="Roberts W.R."/>
            <person name="Alverson A.J."/>
        </authorList>
    </citation>
    <scope>NUCLEOTIDE SEQUENCE [LARGE SCALE GENOMIC DNA]</scope>
    <source>
        <strain evidence="7 8">AJA010-31</strain>
    </source>
</reference>
<dbReference type="CDD" id="cd09631">
    <property type="entry name" value="DOMON_DOH"/>
    <property type="match status" value="1"/>
</dbReference>
<dbReference type="SMART" id="SM00664">
    <property type="entry name" value="DoH"/>
    <property type="match status" value="1"/>
</dbReference>
<keyword evidence="5" id="KW-0732">Signal</keyword>
<dbReference type="PROSITE" id="PS50836">
    <property type="entry name" value="DOMON"/>
    <property type="match status" value="1"/>
</dbReference>
<keyword evidence="2" id="KW-1015">Disulfide bond</keyword>
<dbReference type="Proteomes" id="UP001530400">
    <property type="component" value="Unassembled WGS sequence"/>
</dbReference>
<keyword evidence="8" id="KW-1185">Reference proteome</keyword>
<accession>A0ABD3NQZ9</accession>
<feature type="signal peptide" evidence="5">
    <location>
        <begin position="1"/>
        <end position="20"/>
    </location>
</feature>
<feature type="chain" id="PRO_5044799161" description="DOMON domain-containing protein" evidence="5">
    <location>
        <begin position="21"/>
        <end position="728"/>
    </location>
</feature>
<keyword evidence="3" id="KW-0325">Glycoprotein</keyword>
<evidence type="ECO:0000313" key="8">
    <source>
        <dbReference type="Proteomes" id="UP001530400"/>
    </source>
</evidence>
<name>A0ABD3NQZ9_9STRA</name>
<dbReference type="InterPro" id="IPR045266">
    <property type="entry name" value="DOH_DOMON"/>
</dbReference>
<comment type="caution">
    <text evidence="7">The sequence shown here is derived from an EMBL/GenBank/DDBJ whole genome shotgun (WGS) entry which is preliminary data.</text>
</comment>
<dbReference type="PANTHER" id="PTHR10157">
    <property type="entry name" value="DOPAMINE BETA HYDROXYLASE RELATED"/>
    <property type="match status" value="1"/>
</dbReference>
<evidence type="ECO:0000256" key="3">
    <source>
        <dbReference type="ARBA" id="ARBA00023180"/>
    </source>
</evidence>
<dbReference type="Gene3D" id="2.60.40.1210">
    <property type="entry name" value="Cellobiose dehydrogenase, cytochrome domain"/>
    <property type="match status" value="1"/>
</dbReference>
<organism evidence="7 8">
    <name type="scientific">Cyclotella atomus</name>
    <dbReference type="NCBI Taxonomy" id="382360"/>
    <lineage>
        <taxon>Eukaryota</taxon>
        <taxon>Sar</taxon>
        <taxon>Stramenopiles</taxon>
        <taxon>Ochrophyta</taxon>
        <taxon>Bacillariophyta</taxon>
        <taxon>Coscinodiscophyceae</taxon>
        <taxon>Thalassiosirophycidae</taxon>
        <taxon>Stephanodiscales</taxon>
        <taxon>Stephanodiscaceae</taxon>
        <taxon>Cyclotella</taxon>
    </lineage>
</organism>
<protein>
    <recommendedName>
        <fullName evidence="6">DOMON domain-containing protein</fullName>
    </recommendedName>
</protein>
<evidence type="ECO:0000259" key="6">
    <source>
        <dbReference type="PROSITE" id="PS50836"/>
    </source>
</evidence>
<dbReference type="InterPro" id="IPR024548">
    <property type="entry name" value="Cu2_monoox_C"/>
</dbReference>
<dbReference type="Gene3D" id="2.60.120.310">
    <property type="entry name" value="Copper type II, ascorbate-dependent monooxygenase, N-terminal domain"/>
    <property type="match status" value="1"/>
</dbReference>
<feature type="compositionally biased region" description="Acidic residues" evidence="4">
    <location>
        <begin position="672"/>
        <end position="699"/>
    </location>
</feature>
<dbReference type="PANTHER" id="PTHR10157:SF23">
    <property type="entry name" value="MOXD1 HOMOLOG 1"/>
    <property type="match status" value="1"/>
</dbReference>
<dbReference type="Pfam" id="PF03712">
    <property type="entry name" value="Cu2_monoox_C"/>
    <property type="match status" value="1"/>
</dbReference>
<dbReference type="PROSITE" id="PS51257">
    <property type="entry name" value="PROKAR_LIPOPROTEIN"/>
    <property type="match status" value="1"/>
</dbReference>
<evidence type="ECO:0000256" key="2">
    <source>
        <dbReference type="ARBA" id="ARBA00023157"/>
    </source>
</evidence>
<feature type="region of interest" description="Disordered" evidence="4">
    <location>
        <begin position="668"/>
        <end position="706"/>
    </location>
</feature>
<sequence>MVRTFKQILFLAAATLPVISAGGCFDSATSPFSTDDWAYCQKIPSESHEMYLYYTPLNDTVLLGFHALQDADGWTALGINGNGGMKGATFVIVRQDDDGTFVAEDRFAMGYEMPTMDEQQDVKLLFAEQDANGQTAWGVAIPQNSCDESGNDYEILSRFTDILWAVGSSHDFSYHTKRGQFQANLLESPQEPASTDGLSSIELRMPNVLVVMGEGGEDETNPYICSYFDLNEIAADGGFTPEDTLYATRFSPVLNPDSKHYVHHMILYACDADIESVEHLQVIPECTAMPEGCLEMKWPWAVGGKDFVFPDNVGLPVDGGGSRFLILQTHYYNPSLDEGVVDDSGVKIYFTTEPKEQEAAVLTLVGAVNSWQRGPLPAGRERVSISFATPSECTQNWTEPLNILGVGHHEHIRGVRQEINIVRDGVNLGNIRPEVYYDFKHQSMGAPVPALRQLLPGDQITQICDYDTSSDTEDVEFGEYTHQEMCYTAIYYYPRQETNEFGAMPVWFDASICSQPANTTDFQALDLSLCAESVYSNVPAFFGFEDQVQESFDLLTVCNNAALFGELLTEIPYLCPETGCAAEICTAEEIAMYAAGMCNNFCKDVGVSQYPNVSDTEPYEYGNWACNPSYYPNPSIPDAPECQAKGIDSLESIKVGDIVLKDVSTATATTDDSNDATSDETTDTDSTGEVEADPTETENNDNSSSSKIPLVPASILMFSPIIIALVVF</sequence>
<dbReference type="SUPFAM" id="SSF49344">
    <property type="entry name" value="CBD9-like"/>
    <property type="match status" value="1"/>
</dbReference>
<evidence type="ECO:0000256" key="1">
    <source>
        <dbReference type="ARBA" id="ARBA00010676"/>
    </source>
</evidence>
<dbReference type="InterPro" id="IPR008977">
    <property type="entry name" value="PHM/PNGase_F_dom_sf"/>
</dbReference>
<evidence type="ECO:0000256" key="4">
    <source>
        <dbReference type="SAM" id="MobiDB-lite"/>
    </source>
</evidence>
<dbReference type="Gene3D" id="2.60.120.230">
    <property type="match status" value="1"/>
</dbReference>
<dbReference type="InterPro" id="IPR005018">
    <property type="entry name" value="DOMON_domain"/>
</dbReference>
<proteinExistence type="inferred from homology"/>
<dbReference type="AlphaFoldDB" id="A0ABD3NQZ9"/>
<evidence type="ECO:0000313" key="7">
    <source>
        <dbReference type="EMBL" id="KAL3777713.1"/>
    </source>
</evidence>
<dbReference type="InterPro" id="IPR000323">
    <property type="entry name" value="Cu2_ascorb_mOase_N"/>
</dbReference>
<dbReference type="Pfam" id="PF01082">
    <property type="entry name" value="Cu2_monooxygen"/>
    <property type="match status" value="1"/>
</dbReference>
<feature type="domain" description="DOMON" evidence="6">
    <location>
        <begin position="48"/>
        <end position="167"/>
    </location>
</feature>
<dbReference type="SUPFAM" id="SSF49742">
    <property type="entry name" value="PHM/PNGase F"/>
    <property type="match status" value="2"/>
</dbReference>
<dbReference type="EMBL" id="JALLPJ020001030">
    <property type="protein sequence ID" value="KAL3777713.1"/>
    <property type="molecule type" value="Genomic_DNA"/>
</dbReference>
<dbReference type="InterPro" id="IPR036939">
    <property type="entry name" value="Cu2_ascorb_mOase_N_sf"/>
</dbReference>
<evidence type="ECO:0000256" key="5">
    <source>
        <dbReference type="SAM" id="SignalP"/>
    </source>
</evidence>
<comment type="similarity">
    <text evidence="1">Belongs to the copper type II ascorbate-dependent monooxygenase family.</text>
</comment>
<dbReference type="InterPro" id="IPR000945">
    <property type="entry name" value="DBH-like"/>
</dbReference>
<dbReference type="InterPro" id="IPR014784">
    <property type="entry name" value="Cu2_ascorb_mOase-like_C"/>
</dbReference>
<gene>
    <name evidence="7" type="ORF">ACHAWO_005625</name>
</gene>